<evidence type="ECO:0000256" key="2">
    <source>
        <dbReference type="ARBA" id="ARBA00022737"/>
    </source>
</evidence>
<organism evidence="5 6">
    <name type="scientific">Elaeis guineensis var. tenera</name>
    <name type="common">Oil palm</name>
    <dbReference type="NCBI Taxonomy" id="51953"/>
    <lineage>
        <taxon>Eukaryota</taxon>
        <taxon>Viridiplantae</taxon>
        <taxon>Streptophyta</taxon>
        <taxon>Embryophyta</taxon>
        <taxon>Tracheophyta</taxon>
        <taxon>Spermatophyta</taxon>
        <taxon>Magnoliopsida</taxon>
        <taxon>Liliopsida</taxon>
        <taxon>Arecaceae</taxon>
        <taxon>Arecoideae</taxon>
        <taxon>Cocoseae</taxon>
        <taxon>Elaeidinae</taxon>
        <taxon>Elaeis</taxon>
    </lineage>
</organism>
<dbReference type="FunFam" id="1.25.40.10:FF:002148">
    <property type="entry name" value="Pentatricopeptide repeat-containing protein At2g29760, chloroplastic"/>
    <property type="match status" value="1"/>
</dbReference>
<evidence type="ECO:0000313" key="6">
    <source>
        <dbReference type="RefSeq" id="XP_010937131.1"/>
    </source>
</evidence>
<feature type="domain" description="DYW" evidence="4">
    <location>
        <begin position="624"/>
        <end position="716"/>
    </location>
</feature>
<reference evidence="6 7" key="1">
    <citation type="submission" date="2025-04" db="UniProtKB">
        <authorList>
            <consortium name="RefSeq"/>
        </authorList>
    </citation>
    <scope>IDENTIFICATION</scope>
</reference>
<dbReference type="KEGG" id="egu:105056582"/>
<feature type="repeat" description="PPR" evidence="3">
    <location>
        <begin position="307"/>
        <end position="341"/>
    </location>
</feature>
<dbReference type="NCBIfam" id="TIGR00756">
    <property type="entry name" value="PPR"/>
    <property type="match status" value="5"/>
</dbReference>
<evidence type="ECO:0000256" key="3">
    <source>
        <dbReference type="PROSITE-ProRule" id="PRU00708"/>
    </source>
</evidence>
<dbReference type="Proteomes" id="UP000504607">
    <property type="component" value="Chromosome 13"/>
</dbReference>
<dbReference type="GO" id="GO:0008270">
    <property type="term" value="F:zinc ion binding"/>
    <property type="evidence" value="ECO:0007669"/>
    <property type="project" value="InterPro"/>
</dbReference>
<keyword evidence="2" id="KW-0677">Repeat</keyword>
<evidence type="ECO:0000259" key="4">
    <source>
        <dbReference type="Pfam" id="PF14432"/>
    </source>
</evidence>
<evidence type="ECO:0000313" key="7">
    <source>
        <dbReference type="RefSeq" id="XP_019709905.1"/>
    </source>
</evidence>
<dbReference type="PANTHER" id="PTHR47926">
    <property type="entry name" value="PENTATRICOPEPTIDE REPEAT-CONTAINING PROTEIN"/>
    <property type="match status" value="1"/>
</dbReference>
<accession>A0A6I9S4Q0</accession>
<keyword evidence="5" id="KW-1185">Reference proteome</keyword>
<sequence length="716" mass="79959">MTLRNAIASRRALHSVHPIPNEPPLVAASAPLLWWRGPRSSASLLNTCTSLCALKLLHASVLRRHPDDLFLSATLASRYAFLGFSRHALSVLSSAPPPPPCASDPFLWNILLRAFADAGAAERTLAVYHRMRDPGGGGGARPDRFTFPPVLKACGHLRNLEAGAEVHRDAVELGYHYDVFVGNSLIAMYGKGGALETARRIFDEMPERNVVTWTAMIGALAQNGHTEEALSLFHSMLDGRVRPNRATFLNVMSCVSKAEEADDLYKLIARQGLHSDVFVQNAMVGMYSRCGKIEFARHLFDGIVEKDLASWSSMIEGYARADMFDEALKLFRKMKLGGILLDHVILLGIIRACSNSLLASLQHARFIHGFVVRNLLDQNLMVQTALIDLYVKHGSLRNARRIFDQMQEKNLVSWSTMISGYGMHGRGEDALRLFSCMKGSVKPDHIVFVSVLSACSHAGLIDKGWQCFNSMMTEFGIVPRAEHYACMVDLLGRAGQLKEAREFIERMPIKPDSSVWGSLLGACRIHPNAEIAELAAKSLFKLEPENSGRYILLSNIYTSLGKIEEAHRIRALMRWRGVRKIAGYTIIVVKNKVYKFLVGDRMNPQSDLIYKELEKLMDRIRMIGYVPNTNFALHDVEEETKEKSLYVHSEKLAIVFGLLNSGPGCVIQIHKNLRVCGDCHTATKFISKITGREIVVRDSHRFHHFSDGVCSCGDYW</sequence>
<dbReference type="InterPro" id="IPR046960">
    <property type="entry name" value="PPR_At4g14850-like_plant"/>
</dbReference>
<dbReference type="Gene3D" id="1.25.40.10">
    <property type="entry name" value="Tetratricopeptide repeat domain"/>
    <property type="match status" value="4"/>
</dbReference>
<feature type="repeat" description="PPR" evidence="3">
    <location>
        <begin position="178"/>
        <end position="208"/>
    </location>
</feature>
<dbReference type="InterPro" id="IPR046849">
    <property type="entry name" value="E2_motif"/>
</dbReference>
<feature type="repeat" description="PPR" evidence="3">
    <location>
        <begin position="104"/>
        <end position="138"/>
    </location>
</feature>
<dbReference type="InterPro" id="IPR046848">
    <property type="entry name" value="E_motif"/>
</dbReference>
<dbReference type="GO" id="GO:0009451">
    <property type="term" value="P:RNA modification"/>
    <property type="evidence" value="ECO:0007669"/>
    <property type="project" value="InterPro"/>
</dbReference>
<dbReference type="OrthoDB" id="165382at2759"/>
<dbReference type="FunFam" id="1.25.40.10:FF:000285">
    <property type="entry name" value="Pentatricopeptide repeat-containing protein, chloroplastic"/>
    <property type="match status" value="1"/>
</dbReference>
<dbReference type="InterPro" id="IPR002885">
    <property type="entry name" value="PPR_rpt"/>
</dbReference>
<dbReference type="PROSITE" id="PS51375">
    <property type="entry name" value="PPR"/>
    <property type="match status" value="7"/>
</dbReference>
<dbReference type="GeneID" id="105056582"/>
<gene>
    <name evidence="6 7" type="primary">LOC105056582</name>
</gene>
<dbReference type="InterPro" id="IPR011990">
    <property type="entry name" value="TPR-like_helical_dom_sf"/>
</dbReference>
<dbReference type="FunFam" id="1.25.40.10:FF:000344">
    <property type="entry name" value="Pentatricopeptide repeat-containing protein"/>
    <property type="match status" value="1"/>
</dbReference>
<proteinExistence type="inferred from homology"/>
<dbReference type="GO" id="GO:0003723">
    <property type="term" value="F:RNA binding"/>
    <property type="evidence" value="ECO:0007669"/>
    <property type="project" value="InterPro"/>
</dbReference>
<dbReference type="Pfam" id="PF20430">
    <property type="entry name" value="Eplus_motif"/>
    <property type="match status" value="1"/>
</dbReference>
<dbReference type="AlphaFoldDB" id="A0A6I9S4Q0"/>
<protein>
    <submittedName>
        <fullName evidence="6 7">Pentatricopeptide repeat-containing protein At3g26782, mitochondrial-like</fullName>
    </submittedName>
</protein>
<feature type="repeat" description="PPR" evidence="3">
    <location>
        <begin position="410"/>
        <end position="440"/>
    </location>
</feature>
<evidence type="ECO:0000313" key="5">
    <source>
        <dbReference type="Proteomes" id="UP000504607"/>
    </source>
</evidence>
<feature type="repeat" description="PPR" evidence="3">
    <location>
        <begin position="379"/>
        <end position="409"/>
    </location>
</feature>
<comment type="similarity">
    <text evidence="1">Belongs to the PPR family. PCMP-H subfamily.</text>
</comment>
<dbReference type="RefSeq" id="XP_019709905.1">
    <property type="nucleotide sequence ID" value="XM_019854346.2"/>
</dbReference>
<dbReference type="RefSeq" id="XP_010937131.1">
    <property type="nucleotide sequence ID" value="XM_010938829.3"/>
</dbReference>
<dbReference type="Pfam" id="PF20431">
    <property type="entry name" value="E_motif"/>
    <property type="match status" value="1"/>
</dbReference>
<dbReference type="PANTHER" id="PTHR47926:SF433">
    <property type="entry name" value="PENTATRICOPEPTIDE REPEAT-CONTAINING PROTEIN"/>
    <property type="match status" value="1"/>
</dbReference>
<name>A0A6I9S4Q0_ELAGV</name>
<dbReference type="Pfam" id="PF14432">
    <property type="entry name" value="DYW_deaminase"/>
    <property type="match status" value="1"/>
</dbReference>
<feature type="repeat" description="PPR" evidence="3">
    <location>
        <begin position="444"/>
        <end position="479"/>
    </location>
</feature>
<evidence type="ECO:0000256" key="1">
    <source>
        <dbReference type="ARBA" id="ARBA00006643"/>
    </source>
</evidence>
<dbReference type="SUPFAM" id="SSF48452">
    <property type="entry name" value="TPR-like"/>
    <property type="match status" value="1"/>
</dbReference>
<dbReference type="Pfam" id="PF01535">
    <property type="entry name" value="PPR"/>
    <property type="match status" value="7"/>
</dbReference>
<feature type="repeat" description="PPR" evidence="3">
    <location>
        <begin position="209"/>
        <end position="243"/>
    </location>
</feature>
<dbReference type="InterPro" id="IPR032867">
    <property type="entry name" value="DYW_dom"/>
</dbReference>
<dbReference type="Pfam" id="PF13041">
    <property type="entry name" value="PPR_2"/>
    <property type="match status" value="1"/>
</dbReference>